<dbReference type="AlphaFoldDB" id="A0A9P7BFQ0"/>
<organism evidence="1 2">
    <name type="scientific">Pichia californica</name>
    <dbReference type="NCBI Taxonomy" id="460514"/>
    <lineage>
        <taxon>Eukaryota</taxon>
        <taxon>Fungi</taxon>
        <taxon>Dikarya</taxon>
        <taxon>Ascomycota</taxon>
        <taxon>Saccharomycotina</taxon>
        <taxon>Pichiomycetes</taxon>
        <taxon>Pichiales</taxon>
        <taxon>Pichiaceae</taxon>
        <taxon>Pichia</taxon>
    </lineage>
</organism>
<keyword evidence="2" id="KW-1185">Reference proteome</keyword>
<gene>
    <name evidence="1" type="ORF">C6P40_005443</name>
</gene>
<comment type="caution">
    <text evidence="1">The sequence shown here is derived from an EMBL/GenBank/DDBJ whole genome shotgun (WGS) entry which is preliminary data.</text>
</comment>
<proteinExistence type="predicted"/>
<dbReference type="Proteomes" id="UP000697127">
    <property type="component" value="Unassembled WGS sequence"/>
</dbReference>
<sequence>MLSRLSLRWASSFTPQRVEGAKNILSNVPSTTIDPLTSLLKEHILPIIESNKPLSRNDFDNLHKQLQNNKEFSQTASFPTLNIINNSILQTLKYSSISDREYFMNELNSSTLPWIRLYPMIHLRKYSDSVAMIKNLWNISGKSDSDFNFIDIPSSTLGCLFDKMIDESLLVKYFDFFEWLENYYCPTRKALYEKNFYSHYIRRFIQKCIDLPSTSNNHILAKFFEKYILYTGPDQKIKNEVIYIESPLLESMIATFQKNGNIAEYSKAVAYYIKRLTKEKKFTDMNEWRFKSRIAKFDMYINKLGPYVVMENGMFYNFRLPFNKCVRLENHMLNFTNSLTKYLSNTDISEITLEQFLLMIEFMHGLHIQPYKEQYSKYLNPDIQMARIYRSIIKKTAEPDPIILHNYNEIIRMEKNKDFKHMKEGIPRHKTLNQRNLGDKGNHEISQSKSFQSLPLEIILRVIYNISQMEKYEKDIKKLAMTGVMLFQLMVIERNVCPKQDCFAELIKIVQLHPSTREQTPFIMSIHGRYHGEVSPVMKSTLESYGLSLDGTPLAVSVSVDS</sequence>
<protein>
    <submittedName>
        <fullName evidence="1">Uncharacterized protein</fullName>
    </submittedName>
</protein>
<reference evidence="1" key="1">
    <citation type="submission" date="2020-11" db="EMBL/GenBank/DDBJ databases">
        <title>Kefir isolates.</title>
        <authorList>
            <person name="Marcisauskas S."/>
            <person name="Kim Y."/>
            <person name="Blasche S."/>
        </authorList>
    </citation>
    <scope>NUCLEOTIDE SEQUENCE</scope>
    <source>
        <strain evidence="1">Olga-1</strain>
    </source>
</reference>
<name>A0A9P7BFQ0_9ASCO</name>
<accession>A0A9P7BFQ0</accession>
<evidence type="ECO:0000313" key="2">
    <source>
        <dbReference type="Proteomes" id="UP000697127"/>
    </source>
</evidence>
<dbReference type="EMBL" id="PUHW01000096">
    <property type="protein sequence ID" value="KAG0689176.1"/>
    <property type="molecule type" value="Genomic_DNA"/>
</dbReference>
<evidence type="ECO:0000313" key="1">
    <source>
        <dbReference type="EMBL" id="KAG0689176.1"/>
    </source>
</evidence>